<keyword evidence="2" id="KW-0732">Signal</keyword>
<feature type="signal peptide" evidence="2">
    <location>
        <begin position="1"/>
        <end position="29"/>
    </location>
</feature>
<dbReference type="PROSITE" id="PS51257">
    <property type="entry name" value="PROKAR_LIPOPROTEIN"/>
    <property type="match status" value="1"/>
</dbReference>
<evidence type="ECO:0000256" key="2">
    <source>
        <dbReference type="SAM" id="SignalP"/>
    </source>
</evidence>
<feature type="region of interest" description="Disordered" evidence="1">
    <location>
        <begin position="28"/>
        <end position="55"/>
    </location>
</feature>
<accession>A0A9D1SJY0</accession>
<dbReference type="InterPro" id="IPR032675">
    <property type="entry name" value="LRR_dom_sf"/>
</dbReference>
<dbReference type="AlphaFoldDB" id="A0A9D1SJY0"/>
<name>A0A9D1SJY0_9FIRM</name>
<dbReference type="Proteomes" id="UP000824145">
    <property type="component" value="Unassembled WGS sequence"/>
</dbReference>
<feature type="compositionally biased region" description="Polar residues" evidence="1">
    <location>
        <begin position="28"/>
        <end position="41"/>
    </location>
</feature>
<sequence>MKRTVQAMIAVALMIVVALCVFTACNSSAQSQNGGSDSSTVEPPVGGNDGDTPQEEEPLIAIDSLWDESFGDTSFADDLQTAYSALCETALPGLNAAVEDVSYDSSSGNVNMSVSYYEYDAVRTGNITFSAPDIVRQLESDGAKAAVLSAAGYSETAQIKESEADEAKAAVTAAIERVRAAIGQAIASLNASDLSVTKEEIRFITYDEIYDEYFSDLSFDEDIRTDLQLLLDTSVNSCPILMWYRVDAEGRTIKLRTDTTSKGSYNGDDSEPKETSYCNQSGQLQIRDMPQIISDATTDVKGLVFAQIGVPAQTEVPVNKTSEVRDEIGNTVENIRAALLDAFLSIDFNDINTVLEDHASFGNAMDQVKAMEAARKLLPDKEILCCYVDTPYSRSFDDAPENSGYTVSGPTSRYFIPTSGYITGFNVNILYLEGDDIMRYYARIVVPWYTDVSGREYWEGFLQGVTSDTGSVITSSSTRYRYKVTTQSTAFDCKAEEWLGAVEHSGEIIEEDCSYIIRNDKAYLLSVKNLQTDTYSVPSELGGKEVVGWWGPALTYSNTVAEIEVPDTIEFLMAAYGNGGIFGSNVKYVRLPQSIKSIGRRVFFRCSELTAIYYDGTVEQWHEIIKKSEWDAETGDYVVICSDGTLTKEQANGTA</sequence>
<reference evidence="3" key="1">
    <citation type="submission" date="2020-10" db="EMBL/GenBank/DDBJ databases">
        <authorList>
            <person name="Gilroy R."/>
        </authorList>
    </citation>
    <scope>NUCLEOTIDE SEQUENCE</scope>
    <source>
        <strain evidence="3">9366</strain>
    </source>
</reference>
<reference evidence="3" key="2">
    <citation type="journal article" date="2021" name="PeerJ">
        <title>Extensive microbial diversity within the chicken gut microbiome revealed by metagenomics and culture.</title>
        <authorList>
            <person name="Gilroy R."/>
            <person name="Ravi A."/>
            <person name="Getino M."/>
            <person name="Pursley I."/>
            <person name="Horton D.L."/>
            <person name="Alikhan N.F."/>
            <person name="Baker D."/>
            <person name="Gharbi K."/>
            <person name="Hall N."/>
            <person name="Watson M."/>
            <person name="Adriaenssens E.M."/>
            <person name="Foster-Nyarko E."/>
            <person name="Jarju S."/>
            <person name="Secka A."/>
            <person name="Antonio M."/>
            <person name="Oren A."/>
            <person name="Chaudhuri R.R."/>
            <person name="La Ragione R."/>
            <person name="Hildebrand F."/>
            <person name="Pallen M.J."/>
        </authorList>
    </citation>
    <scope>NUCLEOTIDE SEQUENCE</scope>
    <source>
        <strain evidence="3">9366</strain>
    </source>
</reference>
<gene>
    <name evidence="3" type="ORF">IAB07_04200</name>
</gene>
<protein>
    <submittedName>
        <fullName evidence="3">Uncharacterized protein</fullName>
    </submittedName>
</protein>
<feature type="chain" id="PRO_5038800307" evidence="2">
    <location>
        <begin position="30"/>
        <end position="655"/>
    </location>
</feature>
<proteinExistence type="predicted"/>
<evidence type="ECO:0000313" key="3">
    <source>
        <dbReference type="EMBL" id="HIU62946.1"/>
    </source>
</evidence>
<dbReference type="Gene3D" id="3.80.10.10">
    <property type="entry name" value="Ribonuclease Inhibitor"/>
    <property type="match status" value="1"/>
</dbReference>
<dbReference type="EMBL" id="DVNJ01000021">
    <property type="protein sequence ID" value="HIU62946.1"/>
    <property type="molecule type" value="Genomic_DNA"/>
</dbReference>
<evidence type="ECO:0000313" key="4">
    <source>
        <dbReference type="Proteomes" id="UP000824145"/>
    </source>
</evidence>
<comment type="caution">
    <text evidence="3">The sequence shown here is derived from an EMBL/GenBank/DDBJ whole genome shotgun (WGS) entry which is preliminary data.</text>
</comment>
<evidence type="ECO:0000256" key="1">
    <source>
        <dbReference type="SAM" id="MobiDB-lite"/>
    </source>
</evidence>
<organism evidence="3 4">
    <name type="scientific">Candidatus Caccalectryoclostridium excrementigallinarum</name>
    <dbReference type="NCBI Taxonomy" id="2840710"/>
    <lineage>
        <taxon>Bacteria</taxon>
        <taxon>Bacillati</taxon>
        <taxon>Bacillota</taxon>
        <taxon>Clostridia</taxon>
        <taxon>Christensenellales</taxon>
        <taxon>Christensenellaceae</taxon>
        <taxon>Christensenellaceae incertae sedis</taxon>
        <taxon>Candidatus Caccalectryoclostridium</taxon>
    </lineage>
</organism>